<feature type="transmembrane region" description="Helical" evidence="10">
    <location>
        <begin position="123"/>
        <end position="148"/>
    </location>
</feature>
<keyword evidence="13" id="KW-1185">Reference proteome</keyword>
<dbReference type="PROSITE" id="PS00216">
    <property type="entry name" value="SUGAR_TRANSPORT_1"/>
    <property type="match status" value="1"/>
</dbReference>
<evidence type="ECO:0000256" key="3">
    <source>
        <dbReference type="ARBA" id="ARBA00022448"/>
    </source>
</evidence>
<dbReference type="InterPro" id="IPR036259">
    <property type="entry name" value="MFS_trans_sf"/>
</dbReference>
<keyword evidence="3 9" id="KW-0813">Transport</keyword>
<feature type="transmembrane region" description="Helical" evidence="10">
    <location>
        <begin position="456"/>
        <end position="477"/>
    </location>
</feature>
<feature type="domain" description="Major facilitator superfamily (MFS) profile" evidence="11">
    <location>
        <begin position="24"/>
        <end position="481"/>
    </location>
</feature>
<evidence type="ECO:0000256" key="10">
    <source>
        <dbReference type="SAM" id="Phobius"/>
    </source>
</evidence>
<reference evidence="12" key="1">
    <citation type="journal article" date="2020" name="Stud. Mycol.">
        <title>101 Dothideomycetes genomes: a test case for predicting lifestyles and emergence of pathogens.</title>
        <authorList>
            <person name="Haridas S."/>
            <person name="Albert R."/>
            <person name="Binder M."/>
            <person name="Bloem J."/>
            <person name="Labutti K."/>
            <person name="Salamov A."/>
            <person name="Andreopoulos B."/>
            <person name="Baker S."/>
            <person name="Barry K."/>
            <person name="Bills G."/>
            <person name="Bluhm B."/>
            <person name="Cannon C."/>
            <person name="Castanera R."/>
            <person name="Culley D."/>
            <person name="Daum C."/>
            <person name="Ezra D."/>
            <person name="Gonzalez J."/>
            <person name="Henrissat B."/>
            <person name="Kuo A."/>
            <person name="Liang C."/>
            <person name="Lipzen A."/>
            <person name="Lutzoni F."/>
            <person name="Magnuson J."/>
            <person name="Mondo S."/>
            <person name="Nolan M."/>
            <person name="Ohm R."/>
            <person name="Pangilinan J."/>
            <person name="Park H.-J."/>
            <person name="Ramirez L."/>
            <person name="Alfaro M."/>
            <person name="Sun H."/>
            <person name="Tritt A."/>
            <person name="Yoshinaga Y."/>
            <person name="Zwiers L.-H."/>
            <person name="Turgeon B."/>
            <person name="Goodwin S."/>
            <person name="Spatafora J."/>
            <person name="Crous P."/>
            <person name="Grigoriev I."/>
        </authorList>
    </citation>
    <scope>NUCLEOTIDE SEQUENCE</scope>
    <source>
        <strain evidence="12">CBS 121167</strain>
    </source>
</reference>
<organism evidence="12 13">
    <name type="scientific">Aplosporella prunicola CBS 121167</name>
    <dbReference type="NCBI Taxonomy" id="1176127"/>
    <lineage>
        <taxon>Eukaryota</taxon>
        <taxon>Fungi</taxon>
        <taxon>Dikarya</taxon>
        <taxon>Ascomycota</taxon>
        <taxon>Pezizomycotina</taxon>
        <taxon>Dothideomycetes</taxon>
        <taxon>Dothideomycetes incertae sedis</taxon>
        <taxon>Botryosphaeriales</taxon>
        <taxon>Aplosporellaceae</taxon>
        <taxon>Aplosporella</taxon>
    </lineage>
</organism>
<evidence type="ECO:0000256" key="4">
    <source>
        <dbReference type="ARBA" id="ARBA00022692"/>
    </source>
</evidence>
<proteinExistence type="inferred from homology"/>
<dbReference type="NCBIfam" id="TIGR00879">
    <property type="entry name" value="SP"/>
    <property type="match status" value="1"/>
</dbReference>
<dbReference type="PROSITE" id="PS50850">
    <property type="entry name" value="MFS"/>
    <property type="match status" value="1"/>
</dbReference>
<evidence type="ECO:0000256" key="9">
    <source>
        <dbReference type="RuleBase" id="RU003346"/>
    </source>
</evidence>
<sequence length="528" mass="58812">MGLLTLVEDRPTPKAVYNWRVYACATIASFASCMIGYDSAFIGTTLSLPAFEQEFKFDKMSDDHLALVKANIVSVYQAGAFFGSLFAYVSSYFLGRKKSLQLFTTVFILGAGIMLGANSHRGLGLIIAGRILAGIGVGGASNMTPIYIAELAPPAVRGRLVGIYEAGWQIGGLVGFWINYGLSETMEPSHKQWLIPFAVQLIPAGLLLSGAFWIRESPRWLFSQGRREEALKNLCWIRKLDVNDLYMVEEVAFIDAALDAQRANLGRGFWKPFQAVGQSHKVQWRFFLGGMLFLWQNGSGINAINYYSPTVFKSIGITGTNSSFLTTGIFGVVKTVVTFIWLFFLIDLVGRRLMLMIGATGGSLCMWFIGAYIKVADVENTKRSSLDAGGTAAMVFFYLWTAFYTPSWNGTPWVVNAEMFDQDTRSLGQASAAANNWFWNFIISRFTPQMFLAMGYGVYFFFASLMLLSVVFVYFLLPETKAVPLENMDRLFQIKPCRKANSVVMAELKEMEESFRHDAEGADLSLEK</sequence>
<dbReference type="GO" id="GO:0016020">
    <property type="term" value="C:membrane"/>
    <property type="evidence" value="ECO:0007669"/>
    <property type="project" value="UniProtKB-SubCell"/>
</dbReference>
<feature type="transmembrane region" description="Helical" evidence="10">
    <location>
        <begin position="193"/>
        <end position="214"/>
    </location>
</feature>
<dbReference type="PANTHER" id="PTHR48022">
    <property type="entry name" value="PLASTIDIC GLUCOSE TRANSPORTER 4"/>
    <property type="match status" value="1"/>
</dbReference>
<dbReference type="InterPro" id="IPR020846">
    <property type="entry name" value="MFS_dom"/>
</dbReference>
<dbReference type="GeneID" id="54295453"/>
<evidence type="ECO:0000313" key="13">
    <source>
        <dbReference type="Proteomes" id="UP000799438"/>
    </source>
</evidence>
<keyword evidence="5" id="KW-0672">Quinate metabolism</keyword>
<feature type="transmembrane region" description="Helical" evidence="10">
    <location>
        <begin position="385"/>
        <end position="403"/>
    </location>
</feature>
<evidence type="ECO:0000256" key="1">
    <source>
        <dbReference type="ARBA" id="ARBA00004141"/>
    </source>
</evidence>
<feature type="transmembrane region" description="Helical" evidence="10">
    <location>
        <begin position="66"/>
        <end position="88"/>
    </location>
</feature>
<comment type="similarity">
    <text evidence="2 9">Belongs to the major facilitator superfamily. Sugar transporter (TC 2.A.1.1) family.</text>
</comment>
<dbReference type="Gene3D" id="1.20.1250.20">
    <property type="entry name" value="MFS general substrate transporter like domains"/>
    <property type="match status" value="2"/>
</dbReference>
<comment type="subcellular location">
    <subcellularLocation>
        <location evidence="1">Membrane</location>
        <topology evidence="1">Multi-pass membrane protein</topology>
    </subcellularLocation>
</comment>
<evidence type="ECO:0000256" key="6">
    <source>
        <dbReference type="ARBA" id="ARBA00022989"/>
    </source>
</evidence>
<feature type="transmembrane region" description="Helical" evidence="10">
    <location>
        <begin position="160"/>
        <end position="181"/>
    </location>
</feature>
<protein>
    <recommendedName>
        <fullName evidence="8">Quinate transporter</fullName>
    </recommendedName>
</protein>
<feature type="transmembrane region" description="Helical" evidence="10">
    <location>
        <begin position="323"/>
        <end position="346"/>
    </location>
</feature>
<evidence type="ECO:0000256" key="2">
    <source>
        <dbReference type="ARBA" id="ARBA00010992"/>
    </source>
</evidence>
<dbReference type="OrthoDB" id="508119at2759"/>
<feature type="transmembrane region" description="Helical" evidence="10">
    <location>
        <begin position="352"/>
        <end position="373"/>
    </location>
</feature>
<dbReference type="FunFam" id="1.20.1250.20:FF:000026">
    <property type="entry name" value="MFS quinate transporter QutD"/>
    <property type="match status" value="1"/>
</dbReference>
<name>A0A6A6BLY7_9PEZI</name>
<dbReference type="InterPro" id="IPR003663">
    <property type="entry name" value="Sugar/inositol_transpt"/>
</dbReference>
<dbReference type="PROSITE" id="PS00217">
    <property type="entry name" value="SUGAR_TRANSPORT_2"/>
    <property type="match status" value="1"/>
</dbReference>
<dbReference type="InterPro" id="IPR005828">
    <property type="entry name" value="MFS_sugar_transport-like"/>
</dbReference>
<dbReference type="InterPro" id="IPR050360">
    <property type="entry name" value="MFS_Sugar_Transporters"/>
</dbReference>
<feature type="transmembrane region" description="Helical" evidence="10">
    <location>
        <begin position="100"/>
        <end position="117"/>
    </location>
</feature>
<keyword evidence="4 10" id="KW-0812">Transmembrane</keyword>
<feature type="non-terminal residue" evidence="12">
    <location>
        <position position="528"/>
    </location>
</feature>
<accession>A0A6A6BLY7</accession>
<evidence type="ECO:0000256" key="5">
    <source>
        <dbReference type="ARBA" id="ARBA00022911"/>
    </source>
</evidence>
<dbReference type="PANTHER" id="PTHR48022:SF34">
    <property type="entry name" value="MAJOR FACILITATOR SUPERFAMILY (MFS) PROFILE DOMAIN-CONTAINING PROTEIN-RELATED"/>
    <property type="match status" value="1"/>
</dbReference>
<dbReference type="GO" id="GO:0005351">
    <property type="term" value="F:carbohydrate:proton symporter activity"/>
    <property type="evidence" value="ECO:0007669"/>
    <property type="project" value="TreeGrafter"/>
</dbReference>
<gene>
    <name evidence="12" type="ORF">K452DRAFT_244794</name>
</gene>
<keyword evidence="6 10" id="KW-1133">Transmembrane helix</keyword>
<dbReference type="Proteomes" id="UP000799438">
    <property type="component" value="Unassembled WGS sequence"/>
</dbReference>
<dbReference type="CDD" id="cd17356">
    <property type="entry name" value="MFS_HXT"/>
    <property type="match status" value="1"/>
</dbReference>
<dbReference type="EMBL" id="ML995478">
    <property type="protein sequence ID" value="KAF2145129.1"/>
    <property type="molecule type" value="Genomic_DNA"/>
</dbReference>
<dbReference type="AlphaFoldDB" id="A0A6A6BLY7"/>
<evidence type="ECO:0000259" key="11">
    <source>
        <dbReference type="PROSITE" id="PS50850"/>
    </source>
</evidence>
<dbReference type="InterPro" id="IPR005829">
    <property type="entry name" value="Sugar_transporter_CS"/>
</dbReference>
<dbReference type="Pfam" id="PF00083">
    <property type="entry name" value="Sugar_tr"/>
    <property type="match status" value="1"/>
</dbReference>
<evidence type="ECO:0000256" key="8">
    <source>
        <dbReference type="ARBA" id="ARBA00043213"/>
    </source>
</evidence>
<evidence type="ECO:0000313" key="12">
    <source>
        <dbReference type="EMBL" id="KAF2145129.1"/>
    </source>
</evidence>
<dbReference type="PRINTS" id="PR00171">
    <property type="entry name" value="SUGRTRNSPORT"/>
</dbReference>
<feature type="transmembrane region" description="Helical" evidence="10">
    <location>
        <begin position="21"/>
        <end position="46"/>
    </location>
</feature>
<dbReference type="RefSeq" id="XP_033400841.1">
    <property type="nucleotide sequence ID" value="XM_033537957.1"/>
</dbReference>
<dbReference type="SUPFAM" id="SSF103473">
    <property type="entry name" value="MFS general substrate transporter"/>
    <property type="match status" value="1"/>
</dbReference>
<evidence type="ECO:0000256" key="7">
    <source>
        <dbReference type="ARBA" id="ARBA00023136"/>
    </source>
</evidence>
<keyword evidence="7 10" id="KW-0472">Membrane</keyword>